<dbReference type="NCBIfam" id="TIGR04183">
    <property type="entry name" value="Por_Secre_tail"/>
    <property type="match status" value="1"/>
</dbReference>
<dbReference type="InterPro" id="IPR026444">
    <property type="entry name" value="Secre_tail"/>
</dbReference>
<keyword evidence="1 2" id="KW-0732">Signal</keyword>
<sequence length="1683" mass="182992">MKNVTFSKSKLVIFSLLLLSTNLSFSQYCSSSGSSTADEYIGRVQLNTIDNNSAAVPGTGYTDFTAVPSTNLNTSTGYTITITPTWTGTVYSEGYSVWIDYNQDDDFNDTGEQVWSLAATTASSVSGSFTIPATAMAGNTRMRVSMKYNDMPTSCESFNYGEVEDYIVNIIVPSTPEIDVTGLGVSIIGDGTNTPMVSNNTDYGTAQIVSETVTKTFVINNTGTGGLTLGAISLTGPSDFTIDSAPISGTVIAAGGTADIVVSFTTPTVGIQTDVLNIASDDANEASYQINLTADADKVFFDSDGDGVYDDVDIDDDNDGIPDSDEENTCRLSSGASQADYKFLNETFGTGTTRSTAISTLYTATTTYCIEDGNNSTTLPDECDTYEGLNDGEYTVSSQITTGINGETVGPINAIAAWAWYAWAPIEDHTPGDTNGRMAIFNADNVPGVFYETEITGTLANVPINYSFWVINIDEPDQNFIDREHGGNASLFTHRLLPNVTVNFWTSDKSTLIATFDTGDITRCGDTFTPGDHTGTYPHAADASYNTCTTSVWQQFSQQFTTPETSFIVEFVNNAAGGLGNDLAIDDIEIRQTLCDIDDDLVANVFDLDSDDDGIPDVVEANPTAASLSEGRGNLTNATTWLDVNNNGMHDSLEGITIIDTDGDLIPDYLDLDSDNDGILDVDESGAINTNDTTFQNGDGDISGNGIGNGPDTETFREKDSDGDGILEGFGDGILDIYDFHEGNTTFANSYGNNSQGTGPLYTLDSDSDGIPDYRDPYNNSTAIYDIDTIEIYAGLPNTAGVLDSTIDADGDGIMASRDGDDTVIGTPRNLDNSYSLYFDGRNDYVEDNNLIATGDATLMAFVKTDGTNTNSNNQIVAGQDDLYIIVNDATNIVSAVVEGTTISSTTALTDGIWAHITVTTTLASGGETILYINGVEEARDNSGGITDASNFNIGRSSINNNFFKGEIDEVRIFNEALTANEVKRMVYQELDEANNFNSGKIIPTDISATIGSNLVKYYKMDGYQDDILDDKKTVALDVTGAKMYNFKDIYFQRAPLPYETVSDGDWTNPTNWLNGSEWDIMSKQNNPDGASIVHIQNNINLNGTYDTQGMVGLIVDSSQEFTIEADKGLYNSWYLELNGLLDLEGESQLIQTENSNLEPTSSGSLERDQQGSSNTYTYNYWSSPVGQINNTTNNNDYTLIDVINNVGFLASGYNGTATPSVQNADYWIWKYANNTTDDYSQWQHVRSTGTMLTGEGFTMKGPGTPTPNQNYEFLGKPNNGDVTLTITAGNDYLIGNPYPSAIDADEFIKDNISSSESQGRNINGNIINGALYFWDHFSNNTHGLSQYEGGYAIYTLAGAVPAISNDSRINATGATGSKIPEQYIPVGQGFFVSAILDSGIPLPADDGLTLAIDGGDILFKNSQRVFRTEASGPSTFLKSSNTKNKSAVAKTNTNLKQKIRLMLDSPNGYHRQLLLSADANATKEFDLGYEAILIESNKEDMYWNLKNSKLIIQAINSFDENLRLPLGIKIDKEGLTEIKIDALENVDDRINIFIHDIELDIYHNLKQNNFKTYLTAGVHENRFEITFVNTSELESLETEDLTNKTIQAYFSNEKRSIIIHNPTLKYINSVEISNFLGQSLLKFEPKTNNDYMEYTSNQFKTGSYILQIETEDGKTSKKVLIK</sequence>
<reference evidence="4" key="1">
    <citation type="submission" date="2023-07" db="EMBL/GenBank/DDBJ databases">
        <title>Two novel species in the genus Flavivirga.</title>
        <authorList>
            <person name="Kwon K."/>
        </authorList>
    </citation>
    <scope>NUCLEOTIDE SEQUENCE</scope>
    <source>
        <strain evidence="4">KACC 14157</strain>
    </source>
</reference>
<feature type="signal peptide" evidence="2">
    <location>
        <begin position="1"/>
        <end position="26"/>
    </location>
</feature>
<evidence type="ECO:0000256" key="2">
    <source>
        <dbReference type="SAM" id="SignalP"/>
    </source>
</evidence>
<evidence type="ECO:0000313" key="4">
    <source>
        <dbReference type="EMBL" id="MDO5986552.1"/>
    </source>
</evidence>
<gene>
    <name evidence="4" type="ORF">Q4Q39_03945</name>
</gene>
<comment type="caution">
    <text evidence="4">The sequence shown here is derived from an EMBL/GenBank/DDBJ whole genome shotgun (WGS) entry which is preliminary data.</text>
</comment>
<evidence type="ECO:0000313" key="5">
    <source>
        <dbReference type="Proteomes" id="UP001176891"/>
    </source>
</evidence>
<dbReference type="Proteomes" id="UP001176891">
    <property type="component" value="Unassembled WGS sequence"/>
</dbReference>
<dbReference type="InterPro" id="IPR013320">
    <property type="entry name" value="ConA-like_dom_sf"/>
</dbReference>
<dbReference type="Gene3D" id="2.60.120.200">
    <property type="match status" value="1"/>
</dbReference>
<dbReference type="EMBL" id="JAUOEM010000001">
    <property type="protein sequence ID" value="MDO5986552.1"/>
    <property type="molecule type" value="Genomic_DNA"/>
</dbReference>
<dbReference type="Gene3D" id="2.60.40.10">
    <property type="entry name" value="Immunoglobulins"/>
    <property type="match status" value="1"/>
</dbReference>
<evidence type="ECO:0000256" key="1">
    <source>
        <dbReference type="ARBA" id="ARBA00022729"/>
    </source>
</evidence>
<evidence type="ECO:0000259" key="3">
    <source>
        <dbReference type="Pfam" id="PF20009"/>
    </source>
</evidence>
<feature type="chain" id="PRO_5046431146" evidence="2">
    <location>
        <begin position="27"/>
        <end position="1683"/>
    </location>
</feature>
<keyword evidence="5" id="KW-1185">Reference proteome</keyword>
<dbReference type="InterPro" id="IPR013783">
    <property type="entry name" value="Ig-like_fold"/>
</dbReference>
<organism evidence="4 5">
    <name type="scientific">Flavivirga amylovorans</name>
    <dbReference type="NCBI Taxonomy" id="870486"/>
    <lineage>
        <taxon>Bacteria</taxon>
        <taxon>Pseudomonadati</taxon>
        <taxon>Bacteroidota</taxon>
        <taxon>Flavobacteriia</taxon>
        <taxon>Flavobacteriales</taxon>
        <taxon>Flavobacteriaceae</taxon>
        <taxon>Flavivirga</taxon>
    </lineage>
</organism>
<protein>
    <submittedName>
        <fullName evidence="4">LamG-like jellyroll fold domain-containing protein</fullName>
    </submittedName>
</protein>
<dbReference type="RefSeq" id="WP_303281063.1">
    <property type="nucleotide sequence ID" value="NZ_BAABCZ010000016.1"/>
</dbReference>
<feature type="domain" description="GEVED" evidence="3">
    <location>
        <begin position="95"/>
        <end position="169"/>
    </location>
</feature>
<dbReference type="Pfam" id="PF13385">
    <property type="entry name" value="Laminin_G_3"/>
    <property type="match status" value="1"/>
</dbReference>
<proteinExistence type="predicted"/>
<accession>A0ABT8WXZ0</accession>
<name>A0ABT8WXZ0_9FLAO</name>
<dbReference type="Pfam" id="PF20009">
    <property type="entry name" value="GEVED"/>
    <property type="match status" value="1"/>
</dbReference>
<dbReference type="SUPFAM" id="SSF49899">
    <property type="entry name" value="Concanavalin A-like lectins/glucanases"/>
    <property type="match status" value="1"/>
</dbReference>
<dbReference type="InterPro" id="IPR045474">
    <property type="entry name" value="GEVED"/>
</dbReference>
<dbReference type="NCBIfam" id="NF012200">
    <property type="entry name" value="choice_anch_D"/>
    <property type="match status" value="1"/>
</dbReference>